<gene>
    <name evidence="1" type="ORF">FC49_GL001553</name>
</gene>
<name>A0A0R1WDJ9_9LACO</name>
<dbReference type="Gene3D" id="1.10.3230.30">
    <property type="entry name" value="Phage gp6-like head-tail connector protein"/>
    <property type="match status" value="1"/>
</dbReference>
<proteinExistence type="predicted"/>
<dbReference type="CDD" id="cd08054">
    <property type="entry name" value="gp6"/>
    <property type="match status" value="1"/>
</dbReference>
<comment type="caution">
    <text evidence="1">The sequence shown here is derived from an EMBL/GenBank/DDBJ whole genome shotgun (WGS) entry which is preliminary data.</text>
</comment>
<dbReference type="AlphaFoldDB" id="A0A0R1WDJ9"/>
<dbReference type="InterPro" id="IPR006450">
    <property type="entry name" value="Phage_HK97_gp6-like"/>
</dbReference>
<dbReference type="PATRIC" id="fig|1423779.3.peg.1611"/>
<reference evidence="1 2" key="1">
    <citation type="journal article" date="2015" name="Genome Announc.">
        <title>Expanding the biotechnology potential of lactobacilli through comparative genomics of 213 strains and associated genera.</title>
        <authorList>
            <person name="Sun Z."/>
            <person name="Harris H.M."/>
            <person name="McCann A."/>
            <person name="Guo C."/>
            <person name="Argimon S."/>
            <person name="Zhang W."/>
            <person name="Yang X."/>
            <person name="Jeffery I.B."/>
            <person name="Cooney J.C."/>
            <person name="Kagawa T.F."/>
            <person name="Liu W."/>
            <person name="Song Y."/>
            <person name="Salvetti E."/>
            <person name="Wrobel A."/>
            <person name="Rasinkangas P."/>
            <person name="Parkhill J."/>
            <person name="Rea M.C."/>
            <person name="O'Sullivan O."/>
            <person name="Ritari J."/>
            <person name="Douillard F.P."/>
            <person name="Paul Ross R."/>
            <person name="Yang R."/>
            <person name="Briner A.E."/>
            <person name="Felis G.E."/>
            <person name="de Vos W.M."/>
            <person name="Barrangou R."/>
            <person name="Klaenhammer T.R."/>
            <person name="Caufield P.W."/>
            <person name="Cui Y."/>
            <person name="Zhang H."/>
            <person name="O'Toole P.W."/>
        </authorList>
    </citation>
    <scope>NUCLEOTIDE SEQUENCE [LARGE SCALE GENOMIC DNA]</scope>
    <source>
        <strain evidence="1 2">DSM 4864</strain>
    </source>
</reference>
<protein>
    <submittedName>
        <fullName evidence="1">Dna packaging protein, qlrg family</fullName>
    </submittedName>
</protein>
<sequence>MADSNDKLLEQVKGLLYLDGSADDDLLRGYITAADQFIKNAVGDNEAFYAKDNVKPLFESAVKALAATYYQYRLALSDTQTFPINLTVNSIIGQLRGRYELEVGDDDETSDQSAQPSN</sequence>
<organism evidence="1 2">
    <name type="scientific">Limosilactobacillus oris DSM 4864</name>
    <dbReference type="NCBI Taxonomy" id="1423779"/>
    <lineage>
        <taxon>Bacteria</taxon>
        <taxon>Bacillati</taxon>
        <taxon>Bacillota</taxon>
        <taxon>Bacilli</taxon>
        <taxon>Lactobacillales</taxon>
        <taxon>Lactobacillaceae</taxon>
        <taxon>Limosilactobacillus</taxon>
    </lineage>
</organism>
<evidence type="ECO:0000313" key="2">
    <source>
        <dbReference type="Proteomes" id="UP000050973"/>
    </source>
</evidence>
<dbReference type="Pfam" id="PF05135">
    <property type="entry name" value="Phage_connect_1"/>
    <property type="match status" value="1"/>
</dbReference>
<evidence type="ECO:0000313" key="1">
    <source>
        <dbReference type="EMBL" id="KRM16138.1"/>
    </source>
</evidence>
<dbReference type="Proteomes" id="UP000050973">
    <property type="component" value="Unassembled WGS sequence"/>
</dbReference>
<dbReference type="InterPro" id="IPR021146">
    <property type="entry name" value="Phage_gp6-like_head-tail"/>
</dbReference>
<dbReference type="NCBIfam" id="TIGR01560">
    <property type="entry name" value="put_DNA_pack"/>
    <property type="match status" value="1"/>
</dbReference>
<accession>A0A0R1WDJ9</accession>
<dbReference type="EMBL" id="AZGE01000005">
    <property type="protein sequence ID" value="KRM16138.1"/>
    <property type="molecule type" value="Genomic_DNA"/>
</dbReference>
<dbReference type="RefSeq" id="WP_056984259.1">
    <property type="nucleotide sequence ID" value="NZ_AZGE01000005.1"/>
</dbReference>